<dbReference type="Pfam" id="PF03140">
    <property type="entry name" value="DUF247"/>
    <property type="match status" value="1"/>
</dbReference>
<organism evidence="2 3">
    <name type="scientific">Papaver atlanticum</name>
    <dbReference type="NCBI Taxonomy" id="357466"/>
    <lineage>
        <taxon>Eukaryota</taxon>
        <taxon>Viridiplantae</taxon>
        <taxon>Streptophyta</taxon>
        <taxon>Embryophyta</taxon>
        <taxon>Tracheophyta</taxon>
        <taxon>Spermatophyta</taxon>
        <taxon>Magnoliopsida</taxon>
        <taxon>Ranunculales</taxon>
        <taxon>Papaveraceae</taxon>
        <taxon>Papaveroideae</taxon>
        <taxon>Papaver</taxon>
    </lineage>
</organism>
<dbReference type="PANTHER" id="PTHR31170:SF25">
    <property type="entry name" value="BNAA09G04570D PROTEIN"/>
    <property type="match status" value="1"/>
</dbReference>
<dbReference type="Proteomes" id="UP001202328">
    <property type="component" value="Unassembled WGS sequence"/>
</dbReference>
<evidence type="ECO:0000313" key="3">
    <source>
        <dbReference type="Proteomes" id="UP001202328"/>
    </source>
</evidence>
<keyword evidence="1" id="KW-0812">Transmembrane</keyword>
<dbReference type="PANTHER" id="PTHR31170">
    <property type="entry name" value="BNAC04G53230D PROTEIN"/>
    <property type="match status" value="1"/>
</dbReference>
<dbReference type="AlphaFoldDB" id="A0AAD4XHD3"/>
<keyword evidence="1" id="KW-1133">Transmembrane helix</keyword>
<sequence length="423" mass="48410">MKNKKIQMGESSESLPLVEMIDGLNLDKKDFYEELEEPLQIFIIPTYIKRRNPTAYEPKMVSIGPYHYGKKDFEPMEFHKERALIHFLRRSPTNATKQQYIDALMIHVDQLRKCYENVEAMVKWKNDADFVKLMMVDGIFVFEFLNVWRGNQKINDYAPIDPIFGDRGHNLNYNYVMEDLLLLENQIPYQVLFILLTVSEGCVEEAATNILSSLMLAPPESKGYHLLDMYMKGMLGERSRQQPNIKIPASKLIVFGIKFKAVGTYSGIKFDKSSKTLSLPSILINQHTVPRFYNSKSYELRAGTNTELNSYIHLLDVLIQSADDVSSLCSQGIIVSALDSDDAVITVMKELTKDTVPGDVDSMSTEIIKDLAKYYHDTDGKVTTLLIWLTDNWVKIFIAGVLLYGIAIFQAVYSALSFHYRNK</sequence>
<name>A0AAD4XHD3_9MAGN</name>
<keyword evidence="1" id="KW-0472">Membrane</keyword>
<reference evidence="2" key="1">
    <citation type="submission" date="2022-04" db="EMBL/GenBank/DDBJ databases">
        <title>A functionally conserved STORR gene fusion in Papaver species that diverged 16.8 million years ago.</title>
        <authorList>
            <person name="Catania T."/>
        </authorList>
    </citation>
    <scope>NUCLEOTIDE SEQUENCE</scope>
    <source>
        <strain evidence="2">S-188037</strain>
    </source>
</reference>
<feature type="transmembrane region" description="Helical" evidence="1">
    <location>
        <begin position="393"/>
        <end position="416"/>
    </location>
</feature>
<dbReference type="InterPro" id="IPR004158">
    <property type="entry name" value="DUF247_pln"/>
</dbReference>
<keyword evidence="3" id="KW-1185">Reference proteome</keyword>
<evidence type="ECO:0000313" key="2">
    <source>
        <dbReference type="EMBL" id="KAI3917335.1"/>
    </source>
</evidence>
<dbReference type="EMBL" id="JAJJMB010008995">
    <property type="protein sequence ID" value="KAI3917335.1"/>
    <property type="molecule type" value="Genomic_DNA"/>
</dbReference>
<gene>
    <name evidence="2" type="ORF">MKW98_027254</name>
</gene>
<protein>
    <submittedName>
        <fullName evidence="2">Uncharacterized protein</fullName>
    </submittedName>
</protein>
<comment type="caution">
    <text evidence="2">The sequence shown here is derived from an EMBL/GenBank/DDBJ whole genome shotgun (WGS) entry which is preliminary data.</text>
</comment>
<proteinExistence type="predicted"/>
<accession>A0AAD4XHD3</accession>
<evidence type="ECO:0000256" key="1">
    <source>
        <dbReference type="SAM" id="Phobius"/>
    </source>
</evidence>